<proteinExistence type="predicted"/>
<protein>
    <submittedName>
        <fullName evidence="1">Uncharacterized protein</fullName>
    </submittedName>
</protein>
<evidence type="ECO:0000313" key="1">
    <source>
        <dbReference type="EMBL" id="JAQ08984.1"/>
    </source>
</evidence>
<gene>
    <name evidence="1" type="ORF">g.81744</name>
</gene>
<name>A0A146LLR6_LYGHE</name>
<dbReference type="EMBL" id="GDHC01009645">
    <property type="protein sequence ID" value="JAQ08984.1"/>
    <property type="molecule type" value="Transcribed_RNA"/>
</dbReference>
<accession>A0A146LLR6</accession>
<sequence>MEEWDCLTTEFVGVLRESPVADVTLWQISKISYRVKRKKNPCKLPKSREDVFQCLRIMNTRTEKNEELSLYEDKMCGFIIFSTLSNLMCLVDSKLVYMDGDYQLLHEVFCSTFYTAWVI</sequence>
<reference evidence="1" key="1">
    <citation type="journal article" date="2016" name="Gigascience">
        <title>De novo construction of an expanded transcriptome assembly for the western tarnished plant bug, Lygus hesperus.</title>
        <authorList>
            <person name="Tassone E.E."/>
            <person name="Geib S.M."/>
            <person name="Hall B."/>
            <person name="Fabrick J.A."/>
            <person name="Brent C.S."/>
            <person name="Hull J.J."/>
        </authorList>
    </citation>
    <scope>NUCLEOTIDE SEQUENCE</scope>
</reference>
<organism evidence="1">
    <name type="scientific">Lygus hesperus</name>
    <name type="common">Western plant bug</name>
    <dbReference type="NCBI Taxonomy" id="30085"/>
    <lineage>
        <taxon>Eukaryota</taxon>
        <taxon>Metazoa</taxon>
        <taxon>Ecdysozoa</taxon>
        <taxon>Arthropoda</taxon>
        <taxon>Hexapoda</taxon>
        <taxon>Insecta</taxon>
        <taxon>Pterygota</taxon>
        <taxon>Neoptera</taxon>
        <taxon>Paraneoptera</taxon>
        <taxon>Hemiptera</taxon>
        <taxon>Heteroptera</taxon>
        <taxon>Panheteroptera</taxon>
        <taxon>Cimicomorpha</taxon>
        <taxon>Miridae</taxon>
        <taxon>Mirini</taxon>
        <taxon>Lygus</taxon>
    </lineage>
</organism>
<dbReference type="AlphaFoldDB" id="A0A146LLR6"/>